<dbReference type="Proteomes" id="UP000085678">
    <property type="component" value="Unplaced"/>
</dbReference>
<dbReference type="GO" id="GO:0005524">
    <property type="term" value="F:ATP binding"/>
    <property type="evidence" value="ECO:0007669"/>
    <property type="project" value="InterPro"/>
</dbReference>
<gene>
    <name evidence="3" type="primary">LOC106180522</name>
</gene>
<dbReference type="STRING" id="7574.A0A1S3KBH6"/>
<dbReference type="SUPFAM" id="SSF56112">
    <property type="entry name" value="Protein kinase-like (PK-like)"/>
    <property type="match status" value="1"/>
</dbReference>
<dbReference type="GO" id="GO:0005737">
    <property type="term" value="C:cytoplasm"/>
    <property type="evidence" value="ECO:0007669"/>
    <property type="project" value="TreeGrafter"/>
</dbReference>
<accession>A0A1S3KBH6</accession>
<organism evidence="2 3">
    <name type="scientific">Lingula anatina</name>
    <name type="common">Brachiopod</name>
    <name type="synonym">Lingula unguis</name>
    <dbReference type="NCBI Taxonomy" id="7574"/>
    <lineage>
        <taxon>Eukaryota</taxon>
        <taxon>Metazoa</taxon>
        <taxon>Spiralia</taxon>
        <taxon>Lophotrochozoa</taxon>
        <taxon>Brachiopoda</taxon>
        <taxon>Linguliformea</taxon>
        <taxon>Lingulata</taxon>
        <taxon>Lingulida</taxon>
        <taxon>Linguloidea</taxon>
        <taxon>Lingulidae</taxon>
        <taxon>Lingula</taxon>
    </lineage>
</organism>
<dbReference type="InterPro" id="IPR008271">
    <property type="entry name" value="Ser/Thr_kinase_AS"/>
</dbReference>
<evidence type="ECO:0000313" key="3">
    <source>
        <dbReference type="RefSeq" id="XP_013419985.1"/>
    </source>
</evidence>
<dbReference type="Pfam" id="PF00069">
    <property type="entry name" value="Pkinase"/>
    <property type="match status" value="1"/>
</dbReference>
<protein>
    <submittedName>
        <fullName evidence="3">Serine/threonine-protein kinase B-raf-like</fullName>
    </submittedName>
</protein>
<dbReference type="InterPro" id="IPR050167">
    <property type="entry name" value="Ser_Thr_protein_kinase"/>
</dbReference>
<dbReference type="InterPro" id="IPR011009">
    <property type="entry name" value="Kinase-like_dom_sf"/>
</dbReference>
<reference evidence="3" key="1">
    <citation type="submission" date="2025-08" db="UniProtKB">
        <authorList>
            <consortium name="RefSeq"/>
        </authorList>
    </citation>
    <scope>IDENTIFICATION</scope>
    <source>
        <tissue evidence="3">Gonads</tissue>
    </source>
</reference>
<dbReference type="PROSITE" id="PS00108">
    <property type="entry name" value="PROTEIN_KINASE_ST"/>
    <property type="match status" value="1"/>
</dbReference>
<dbReference type="GeneID" id="106180522"/>
<sequence>MDLAHETSVLLSLNDLSCVPKVYGQVVGGSRPGLVMSAVPGTTLEKFLEKWTTDSCFHRCVTRVDFLHICLQVVRAIKSLHCSNILHNDLKTDNLMVQILSQNHHMFRVFVIDFGNATQVGQYNAYHIDPDDVREGRVTWLAPEVRRGEPTSISSDIYSVGVVLRDVQHSTGLYDDLDNLVEGCTREEPVCRTPLGEAEKRLLLRYKSLRG</sequence>
<dbReference type="RefSeq" id="XP_013419985.1">
    <property type="nucleotide sequence ID" value="XM_013564531.1"/>
</dbReference>
<dbReference type="InParanoid" id="A0A1S3KBH6"/>
<dbReference type="GO" id="GO:0007165">
    <property type="term" value="P:signal transduction"/>
    <property type="evidence" value="ECO:0007669"/>
    <property type="project" value="TreeGrafter"/>
</dbReference>
<dbReference type="Gene3D" id="1.10.510.10">
    <property type="entry name" value="Transferase(Phosphotransferase) domain 1"/>
    <property type="match status" value="1"/>
</dbReference>
<feature type="domain" description="Protein kinase" evidence="1">
    <location>
        <begin position="1"/>
        <end position="211"/>
    </location>
</feature>
<name>A0A1S3KBH6_LINAN</name>
<dbReference type="InterPro" id="IPR000719">
    <property type="entry name" value="Prot_kinase_dom"/>
</dbReference>
<dbReference type="OrthoDB" id="6097776at2759"/>
<dbReference type="AlphaFoldDB" id="A0A1S3KBH6"/>
<dbReference type="KEGG" id="lak:106180522"/>
<proteinExistence type="predicted"/>
<dbReference type="SMART" id="SM00220">
    <property type="entry name" value="S_TKc"/>
    <property type="match status" value="1"/>
</dbReference>
<dbReference type="GO" id="GO:0004672">
    <property type="term" value="F:protein kinase activity"/>
    <property type="evidence" value="ECO:0007669"/>
    <property type="project" value="InterPro"/>
</dbReference>
<evidence type="ECO:0000313" key="2">
    <source>
        <dbReference type="Proteomes" id="UP000085678"/>
    </source>
</evidence>
<keyword evidence="2" id="KW-1185">Reference proteome</keyword>
<evidence type="ECO:0000259" key="1">
    <source>
        <dbReference type="PROSITE" id="PS50011"/>
    </source>
</evidence>
<dbReference type="PROSITE" id="PS50011">
    <property type="entry name" value="PROTEIN_KINASE_DOM"/>
    <property type="match status" value="1"/>
</dbReference>
<dbReference type="PANTHER" id="PTHR23257">
    <property type="entry name" value="SERINE-THREONINE PROTEIN KINASE"/>
    <property type="match status" value="1"/>
</dbReference>